<proteinExistence type="inferred from homology"/>
<dbReference type="InterPro" id="IPR000468">
    <property type="entry name" value="Barstar"/>
</dbReference>
<dbReference type="AlphaFoldDB" id="A0A4Q8L6P9"/>
<feature type="domain" description="Barstar (barnase inhibitor)" evidence="2">
    <location>
        <begin position="40"/>
        <end position="132"/>
    </location>
</feature>
<reference evidence="3 4" key="1">
    <citation type="submission" date="2019-02" db="EMBL/GenBank/DDBJ databases">
        <title>WGS of Pseudoxanthomonas species novum from clinical isolates.</title>
        <authorList>
            <person name="Bernier A.-M."/>
            <person name="Bernard K."/>
            <person name="Vachon A."/>
        </authorList>
    </citation>
    <scope>NUCLEOTIDE SEQUENCE [LARGE SCALE GENOMIC DNA]</scope>
    <source>
        <strain evidence="3 4">NML171200</strain>
    </source>
</reference>
<dbReference type="OrthoDB" id="7575400at2"/>
<comment type="similarity">
    <text evidence="1">Belongs to the barstar family.</text>
</comment>
<organism evidence="3 4">
    <name type="scientific">Pseudoxanthomonas winnipegensis</name>
    <dbReference type="NCBI Taxonomy" id="2480810"/>
    <lineage>
        <taxon>Bacteria</taxon>
        <taxon>Pseudomonadati</taxon>
        <taxon>Pseudomonadota</taxon>
        <taxon>Gammaproteobacteria</taxon>
        <taxon>Lysobacterales</taxon>
        <taxon>Lysobacteraceae</taxon>
        <taxon>Pseudoxanthomonas</taxon>
    </lineage>
</organism>
<comment type="caution">
    <text evidence="3">The sequence shown here is derived from an EMBL/GenBank/DDBJ whole genome shotgun (WGS) entry which is preliminary data.</text>
</comment>
<dbReference type="Proteomes" id="UP000292627">
    <property type="component" value="Unassembled WGS sequence"/>
</dbReference>
<protein>
    <submittedName>
        <fullName evidence="3">Barnase inhibitor</fullName>
    </submittedName>
</protein>
<evidence type="ECO:0000313" key="3">
    <source>
        <dbReference type="EMBL" id="TAA21810.1"/>
    </source>
</evidence>
<dbReference type="InterPro" id="IPR035905">
    <property type="entry name" value="Barstar-like_sf"/>
</dbReference>
<dbReference type="Gene3D" id="3.30.370.10">
    <property type="entry name" value="Barstar-like"/>
    <property type="match status" value="1"/>
</dbReference>
<sequence length="144" mass="15857">MNADQDPHLEDASRAGVYFVGAQDLDALAAYAFTARLVLRRIDLMGVCDKQTLLLRIAVALDFPLGTGRNWDGLLDCLRDLAWLPGAGYALLLENAGELHAGNEADFDTLVAVLDQAQLAWRERGVPFWAFLALRDKDIDALED</sequence>
<dbReference type="SUPFAM" id="SSF52038">
    <property type="entry name" value="Barstar-related"/>
    <property type="match status" value="1"/>
</dbReference>
<dbReference type="Pfam" id="PF01337">
    <property type="entry name" value="Barstar"/>
    <property type="match status" value="1"/>
</dbReference>
<accession>A0A4Q8L6P9</accession>
<gene>
    <name evidence="3" type="ORF">EA660_15755</name>
</gene>
<dbReference type="EMBL" id="SHMC01000007">
    <property type="protein sequence ID" value="TAA21810.1"/>
    <property type="molecule type" value="Genomic_DNA"/>
</dbReference>
<evidence type="ECO:0000256" key="1">
    <source>
        <dbReference type="ARBA" id="ARBA00006845"/>
    </source>
</evidence>
<dbReference type="RefSeq" id="WP_130552421.1">
    <property type="nucleotide sequence ID" value="NZ_SHMC01000007.1"/>
</dbReference>
<evidence type="ECO:0000259" key="2">
    <source>
        <dbReference type="Pfam" id="PF01337"/>
    </source>
</evidence>
<evidence type="ECO:0000313" key="4">
    <source>
        <dbReference type="Proteomes" id="UP000292627"/>
    </source>
</evidence>
<name>A0A4Q8L6P9_9GAMM</name>